<dbReference type="Gene3D" id="3.40.1280.10">
    <property type="match status" value="1"/>
</dbReference>
<keyword evidence="4 10" id="KW-0698">rRNA processing</keyword>
<dbReference type="CDD" id="cd18084">
    <property type="entry name" value="RsmE-like"/>
    <property type="match status" value="1"/>
</dbReference>
<keyword evidence="3 10" id="KW-0963">Cytoplasm</keyword>
<proteinExistence type="inferred from homology"/>
<dbReference type="InterPro" id="IPR046887">
    <property type="entry name" value="RsmE_PUA-like"/>
</dbReference>
<dbReference type="GO" id="GO:0005737">
    <property type="term" value="C:cytoplasm"/>
    <property type="evidence" value="ECO:0007669"/>
    <property type="project" value="UniProtKB-SubCell"/>
</dbReference>
<evidence type="ECO:0000256" key="1">
    <source>
        <dbReference type="ARBA" id="ARBA00004496"/>
    </source>
</evidence>
<dbReference type="Pfam" id="PF20260">
    <property type="entry name" value="PUA_4"/>
    <property type="match status" value="1"/>
</dbReference>
<dbReference type="InterPro" id="IPR015947">
    <property type="entry name" value="PUA-like_sf"/>
</dbReference>
<dbReference type="RefSeq" id="WP_015403398.1">
    <property type="nucleotide sequence ID" value="NC_020304.1"/>
</dbReference>
<keyword evidence="7 10" id="KW-0949">S-adenosyl-L-methionine</keyword>
<accession>M1ND67</accession>
<keyword evidence="6 10" id="KW-0808">Transferase</keyword>
<evidence type="ECO:0000259" key="11">
    <source>
        <dbReference type="Pfam" id="PF04452"/>
    </source>
</evidence>
<dbReference type="STRING" id="1167006.UWK_01136"/>
<evidence type="ECO:0000256" key="7">
    <source>
        <dbReference type="ARBA" id="ARBA00022691"/>
    </source>
</evidence>
<keyword evidence="5 10" id="KW-0489">Methyltransferase</keyword>
<dbReference type="InterPro" id="IPR029026">
    <property type="entry name" value="tRNA_m1G_MTases_N"/>
</dbReference>
<dbReference type="OrthoDB" id="9815641at2"/>
<feature type="domain" description="Ribosomal RNA small subunit methyltransferase E methyltransferase" evidence="11">
    <location>
        <begin position="74"/>
        <end position="238"/>
    </location>
</feature>
<dbReference type="KEGG" id="dsf:UWK_01136"/>
<dbReference type="NCBIfam" id="TIGR00046">
    <property type="entry name" value="RsmE family RNA methyltransferase"/>
    <property type="match status" value="1"/>
</dbReference>
<reference evidence="14" key="1">
    <citation type="journal article" date="2013" name="Stand. Genomic Sci.">
        <title>Complete genome sequence of Desulfocapsa sulfexigens, a marine deltaproteobacterium specialized in disproportionating inorganic sulfur compounds.</title>
        <authorList>
            <person name="Finster K.W."/>
            <person name="Kjeldsen K.U."/>
            <person name="Kube M."/>
            <person name="Reinhardt R."/>
            <person name="Mussmann M."/>
            <person name="Amann R."/>
            <person name="Schreiber L."/>
        </authorList>
    </citation>
    <scope>NUCLEOTIDE SEQUENCE [LARGE SCALE GENOMIC DNA]</scope>
    <source>
        <strain evidence="14">DSM 10523 / SB164P1</strain>
    </source>
</reference>
<evidence type="ECO:0000256" key="4">
    <source>
        <dbReference type="ARBA" id="ARBA00022552"/>
    </source>
</evidence>
<evidence type="ECO:0000313" key="13">
    <source>
        <dbReference type="EMBL" id="AGF77704.1"/>
    </source>
</evidence>
<dbReference type="Pfam" id="PF04452">
    <property type="entry name" value="Methyltrans_RNA"/>
    <property type="match status" value="1"/>
</dbReference>
<comment type="similarity">
    <text evidence="2 10">Belongs to the RNA methyltransferase RsmE family.</text>
</comment>
<dbReference type="PANTHER" id="PTHR30027:SF3">
    <property type="entry name" value="16S RRNA (URACIL(1498)-N(3))-METHYLTRANSFERASE"/>
    <property type="match status" value="1"/>
</dbReference>
<evidence type="ECO:0000313" key="14">
    <source>
        <dbReference type="Proteomes" id="UP000011721"/>
    </source>
</evidence>
<comment type="catalytic activity">
    <reaction evidence="9 10">
        <text>uridine(1498) in 16S rRNA + S-adenosyl-L-methionine = N(3)-methyluridine(1498) in 16S rRNA + S-adenosyl-L-homocysteine + H(+)</text>
        <dbReference type="Rhea" id="RHEA:42920"/>
        <dbReference type="Rhea" id="RHEA-COMP:10283"/>
        <dbReference type="Rhea" id="RHEA-COMP:10284"/>
        <dbReference type="ChEBI" id="CHEBI:15378"/>
        <dbReference type="ChEBI" id="CHEBI:57856"/>
        <dbReference type="ChEBI" id="CHEBI:59789"/>
        <dbReference type="ChEBI" id="CHEBI:65315"/>
        <dbReference type="ChEBI" id="CHEBI:74502"/>
        <dbReference type="EC" id="2.1.1.193"/>
    </reaction>
</comment>
<evidence type="ECO:0000256" key="10">
    <source>
        <dbReference type="PIRNR" id="PIRNR015601"/>
    </source>
</evidence>
<dbReference type="GO" id="GO:0070475">
    <property type="term" value="P:rRNA base methylation"/>
    <property type="evidence" value="ECO:0007669"/>
    <property type="project" value="TreeGrafter"/>
</dbReference>
<dbReference type="Proteomes" id="UP000011721">
    <property type="component" value="Chromosome"/>
</dbReference>
<protein>
    <recommendedName>
        <fullName evidence="10">Ribosomal RNA small subunit methyltransferase E</fullName>
        <ecNumber evidence="10">2.1.1.193</ecNumber>
    </recommendedName>
</protein>
<evidence type="ECO:0000256" key="2">
    <source>
        <dbReference type="ARBA" id="ARBA00005528"/>
    </source>
</evidence>
<evidence type="ECO:0000256" key="3">
    <source>
        <dbReference type="ARBA" id="ARBA00022490"/>
    </source>
</evidence>
<dbReference type="GO" id="GO:0070042">
    <property type="term" value="F:rRNA (uridine-N3-)-methyltransferase activity"/>
    <property type="evidence" value="ECO:0007669"/>
    <property type="project" value="TreeGrafter"/>
</dbReference>
<dbReference type="InterPro" id="IPR006700">
    <property type="entry name" value="RsmE"/>
</dbReference>
<dbReference type="SUPFAM" id="SSF75217">
    <property type="entry name" value="alpha/beta knot"/>
    <property type="match status" value="1"/>
</dbReference>
<evidence type="ECO:0000256" key="6">
    <source>
        <dbReference type="ARBA" id="ARBA00022679"/>
    </source>
</evidence>
<comment type="subcellular location">
    <subcellularLocation>
        <location evidence="1 10">Cytoplasm</location>
    </subcellularLocation>
</comment>
<name>M1ND67_DESSD</name>
<comment type="function">
    <text evidence="8 10">Specifically methylates the N3 position of the uracil ring of uridine 1498 (m3U1498) in 16S rRNA. Acts on the fully assembled 30S ribosomal subunit.</text>
</comment>
<dbReference type="EMBL" id="CP003985">
    <property type="protein sequence ID" value="AGF77704.1"/>
    <property type="molecule type" value="Genomic_DNA"/>
</dbReference>
<dbReference type="EC" id="2.1.1.193" evidence="10"/>
<dbReference type="AlphaFoldDB" id="M1ND67"/>
<gene>
    <name evidence="13" type="ordered locus">UWK_01136</name>
</gene>
<feature type="domain" description="Ribosomal RNA small subunit methyltransferase E PUA-like" evidence="12">
    <location>
        <begin position="18"/>
        <end position="58"/>
    </location>
</feature>
<evidence type="ECO:0000256" key="8">
    <source>
        <dbReference type="ARBA" id="ARBA00025699"/>
    </source>
</evidence>
<evidence type="ECO:0000256" key="5">
    <source>
        <dbReference type="ARBA" id="ARBA00022603"/>
    </source>
</evidence>
<dbReference type="eggNOG" id="COG1385">
    <property type="taxonomic scope" value="Bacteria"/>
</dbReference>
<dbReference type="PIRSF" id="PIRSF015601">
    <property type="entry name" value="MTase_slr0722"/>
    <property type="match status" value="1"/>
</dbReference>
<dbReference type="SUPFAM" id="SSF88697">
    <property type="entry name" value="PUA domain-like"/>
    <property type="match status" value="1"/>
</dbReference>
<dbReference type="InterPro" id="IPR029028">
    <property type="entry name" value="Alpha/beta_knot_MTases"/>
</dbReference>
<dbReference type="NCBIfam" id="NF008692">
    <property type="entry name" value="PRK11713.1-5"/>
    <property type="match status" value="1"/>
</dbReference>
<dbReference type="InterPro" id="IPR046886">
    <property type="entry name" value="RsmE_MTase_dom"/>
</dbReference>
<keyword evidence="14" id="KW-1185">Reference proteome</keyword>
<dbReference type="HOGENOM" id="CLU_067442_3_0_7"/>
<organism evidence="13 14">
    <name type="scientific">Desulfocapsa sulfexigens (strain DSM 10523 / SB164P1)</name>
    <dbReference type="NCBI Taxonomy" id="1167006"/>
    <lineage>
        <taxon>Bacteria</taxon>
        <taxon>Pseudomonadati</taxon>
        <taxon>Thermodesulfobacteriota</taxon>
        <taxon>Desulfobulbia</taxon>
        <taxon>Desulfobulbales</taxon>
        <taxon>Desulfocapsaceae</taxon>
        <taxon>Desulfocapsa</taxon>
    </lineage>
</organism>
<evidence type="ECO:0000256" key="9">
    <source>
        <dbReference type="ARBA" id="ARBA00047944"/>
    </source>
</evidence>
<evidence type="ECO:0000259" key="12">
    <source>
        <dbReference type="Pfam" id="PF20260"/>
    </source>
</evidence>
<sequence length="244" mass="27836">MRRFFIQPDTTITPEIFLSEQESHHISKVLRLSVGTPLQLLDGKGNIHDAEIVSLGKQTRLRILSSTHVQRDETPLRVHQSILKGQKMELLVQKCTELGVFEFTPFYSDRCQLKKAELDKVSKKYERWQRIVEEACKQCNNPIMMQLNPLLSFNEMLVQHDNSVQKILFWEEEQQKNSLHSCSLQMDRAGLQIVFGPEGGFPVTEVEAAKKADFQILSLGPRVLKAETANIAAVSIIQHLLGNM</sequence>
<dbReference type="PANTHER" id="PTHR30027">
    <property type="entry name" value="RIBOSOMAL RNA SMALL SUBUNIT METHYLTRANSFERASE E"/>
    <property type="match status" value="1"/>
</dbReference>